<accession>A0A3S3PHB4</accession>
<dbReference type="RefSeq" id="WP_113646655.1">
    <property type="nucleotide sequence ID" value="NZ_QMHN01000002.1"/>
</dbReference>
<reference evidence="2 3" key="1">
    <citation type="submission" date="2018-06" db="EMBL/GenBank/DDBJ databases">
        <title>Pedobacter endophyticus sp. nov., an endophytic bacterium isolated from a leaf of Triticum aestivum.</title>
        <authorList>
            <person name="Zhang L."/>
        </authorList>
    </citation>
    <scope>NUCLEOTIDE SEQUENCE [LARGE SCALE GENOMIC DNA]</scope>
    <source>
        <strain evidence="2 3">CM134L-2</strain>
    </source>
</reference>
<dbReference type="AlphaFoldDB" id="A0A3S3PHB4"/>
<feature type="chain" id="PRO_5018772568" evidence="1">
    <location>
        <begin position="25"/>
        <end position="210"/>
    </location>
</feature>
<evidence type="ECO:0000313" key="3">
    <source>
        <dbReference type="Proteomes" id="UP000284120"/>
    </source>
</evidence>
<sequence>MKKLWWTMLVAVMVAAGTKARAQADELAQLALNIEKLAQFKQILSDLKSGYQIISKGYGTVKDISEGNFKLHKTFLDGLYAVSPQVRKYRRVAEIIQYQLVLVREFRAANAHFARADLLNENELKYLAAIYQRLFEASLRNLEELTMIVTAGQLRMSDDERLKAIDGIHADIQDKVMFLRWFNNQAKGLVLQRERERTDMQNLKGLHGIR</sequence>
<comment type="caution">
    <text evidence="2">The sequence shown here is derived from an EMBL/GenBank/DDBJ whole genome shotgun (WGS) entry which is preliminary data.</text>
</comment>
<evidence type="ECO:0000313" key="2">
    <source>
        <dbReference type="EMBL" id="RWU08130.1"/>
    </source>
</evidence>
<organism evidence="2 3">
    <name type="scientific">Pedobacter chitinilyticus</name>
    <dbReference type="NCBI Taxonomy" id="2233776"/>
    <lineage>
        <taxon>Bacteria</taxon>
        <taxon>Pseudomonadati</taxon>
        <taxon>Bacteroidota</taxon>
        <taxon>Sphingobacteriia</taxon>
        <taxon>Sphingobacteriales</taxon>
        <taxon>Sphingobacteriaceae</taxon>
        <taxon>Pedobacter</taxon>
    </lineage>
</organism>
<keyword evidence="3" id="KW-1185">Reference proteome</keyword>
<dbReference type="OrthoDB" id="826958at2"/>
<name>A0A3S3PHB4_9SPHI</name>
<evidence type="ECO:0000256" key="1">
    <source>
        <dbReference type="SAM" id="SignalP"/>
    </source>
</evidence>
<feature type="signal peptide" evidence="1">
    <location>
        <begin position="1"/>
        <end position="24"/>
    </location>
</feature>
<proteinExistence type="predicted"/>
<dbReference type="Proteomes" id="UP000284120">
    <property type="component" value="Unassembled WGS sequence"/>
</dbReference>
<gene>
    <name evidence="2" type="ORF">DPV69_07050</name>
</gene>
<dbReference type="EMBL" id="SAYW01000002">
    <property type="protein sequence ID" value="RWU08130.1"/>
    <property type="molecule type" value="Genomic_DNA"/>
</dbReference>
<protein>
    <submittedName>
        <fullName evidence="2">TerB family tellurite resistance protein</fullName>
    </submittedName>
</protein>
<keyword evidence="1" id="KW-0732">Signal</keyword>